<keyword evidence="11 13" id="KW-0446">Lipid-binding</keyword>
<keyword evidence="12 13" id="KW-0472">Membrane</keyword>
<dbReference type="Proteomes" id="UP000238081">
    <property type="component" value="Unassembled WGS sequence"/>
</dbReference>
<evidence type="ECO:0000256" key="4">
    <source>
        <dbReference type="ARBA" id="ARBA00022525"/>
    </source>
</evidence>
<evidence type="ECO:0000256" key="11">
    <source>
        <dbReference type="ARBA" id="ARBA00023121"/>
    </source>
</evidence>
<evidence type="ECO:0000313" key="15">
    <source>
        <dbReference type="EMBL" id="PPV11987.1"/>
    </source>
</evidence>
<dbReference type="InterPro" id="IPR038700">
    <property type="entry name" value="Thiol_cytolys_C_sf"/>
</dbReference>
<accession>A0A2S7F555</accession>
<dbReference type="GO" id="GO:0090729">
    <property type="term" value="F:toxin activity"/>
    <property type="evidence" value="ECO:0007669"/>
    <property type="project" value="UniProtKB-KW"/>
</dbReference>
<dbReference type="Gene3D" id="3.40.30.40">
    <property type="entry name" value="Perfringolysin"/>
    <property type="match status" value="1"/>
</dbReference>
<feature type="chain" id="PRO_5015372359" description="Thiol-activated cytolysin" evidence="13">
    <location>
        <begin position="30"/>
        <end position="513"/>
    </location>
</feature>
<comment type="similarity">
    <text evidence="2 13">Belongs to the cholesterol-dependent cytolysin family.</text>
</comment>
<dbReference type="InterPro" id="IPR035390">
    <property type="entry name" value="Thiol_cytolys_C"/>
</dbReference>
<keyword evidence="7 13" id="KW-0354">Hemolysis</keyword>
<dbReference type="AlphaFoldDB" id="A0A2S7F555"/>
<dbReference type="GO" id="GO:0015485">
    <property type="term" value="F:cholesterol binding"/>
    <property type="evidence" value="ECO:0007669"/>
    <property type="project" value="InterPro"/>
</dbReference>
<dbReference type="Gene3D" id="3.90.840.10">
    <property type="entry name" value="Thiol-activated cytolysin superfamily/Thiol-activated cytolysin, alpha-beta domain"/>
    <property type="match status" value="1"/>
</dbReference>
<keyword evidence="13" id="KW-1032">Host cell membrane</keyword>
<comment type="function">
    <text evidence="13">A cholesterol-dependent toxin that causes cytolysis by forming pores in cholesterol containing host membranes. After binding to target membranes, the protein undergoes a major conformation change, leading to its insertion in the host membrane and formation of an oligomeric pore complex. Cholesterol is required for binding to host membranes, membrane insertion and pore formation; cholesterol binding is mediated by a Thr-Leu pair in the C-terminus. Can be reversibly inactivated by oxidation.</text>
</comment>
<comment type="caution">
    <text evidence="15">The sequence shown here is derived from an EMBL/GenBank/DDBJ whole genome shotgun (WGS) entry which is preliminary data.</text>
</comment>
<dbReference type="GO" id="GO:0005576">
    <property type="term" value="C:extracellular region"/>
    <property type="evidence" value="ECO:0007669"/>
    <property type="project" value="UniProtKB-SubCell"/>
</dbReference>
<dbReference type="Gene3D" id="3.30.1040.20">
    <property type="match status" value="1"/>
</dbReference>
<proteinExistence type="inferred from homology"/>
<evidence type="ECO:0000259" key="14">
    <source>
        <dbReference type="Pfam" id="PF17440"/>
    </source>
</evidence>
<dbReference type="RefSeq" id="WP_043665983.1">
    <property type="nucleotide sequence ID" value="NZ_CAVLFH010000001.1"/>
</dbReference>
<keyword evidence="6 13" id="KW-0812">Transmembrane</keyword>
<reference evidence="15 16" key="1">
    <citation type="submission" date="2016-01" db="EMBL/GenBank/DDBJ databases">
        <title>Characterization of the Clostridium difficile lineages that are prevalent in Hong Kong and China.</title>
        <authorList>
            <person name="Kwok J.S.-L."/>
            <person name="Lam W.-Y."/>
            <person name="Ip M."/>
            <person name="Chan T.-F."/>
            <person name="Hawkey P.M."/>
            <person name="Tsui S.K.-W."/>
        </authorList>
    </citation>
    <scope>NUCLEOTIDE SEQUENCE [LARGE SCALE GENOMIC DNA]</scope>
    <source>
        <strain evidence="15 16">300064</strain>
    </source>
</reference>
<evidence type="ECO:0000256" key="12">
    <source>
        <dbReference type="ARBA" id="ARBA00023136"/>
    </source>
</evidence>
<evidence type="ECO:0000256" key="2">
    <source>
        <dbReference type="ARBA" id="ARBA00008503"/>
    </source>
</evidence>
<evidence type="ECO:0000256" key="5">
    <source>
        <dbReference type="ARBA" id="ARBA00022656"/>
    </source>
</evidence>
<dbReference type="GO" id="GO:0031640">
    <property type="term" value="P:killing of cells of another organism"/>
    <property type="evidence" value="ECO:0007669"/>
    <property type="project" value="UniProtKB-KW"/>
</dbReference>
<dbReference type="InterPro" id="IPR036359">
    <property type="entry name" value="Thiol_cytolysin_sf"/>
</dbReference>
<keyword evidence="9 13" id="KW-1043">Host membrane</keyword>
<gene>
    <name evidence="15" type="ORF">AWN73_20215</name>
</gene>
<comment type="subcellular location">
    <subcellularLocation>
        <location evidence="1">Host membrane</location>
        <topology evidence="1">Multi-pass membrane protein</topology>
    </subcellularLocation>
    <subcellularLocation>
        <location evidence="13">Secreted</location>
    </subcellularLocation>
    <subcellularLocation>
        <location evidence="13">Host cell membrane</location>
        <topology evidence="13">Multi-pass membrane protein</topology>
    </subcellularLocation>
</comment>
<dbReference type="InterPro" id="IPR036363">
    <property type="entry name" value="Thiol_cytolysin_ab_sf"/>
</dbReference>
<evidence type="ECO:0000313" key="16">
    <source>
        <dbReference type="Proteomes" id="UP000238081"/>
    </source>
</evidence>
<evidence type="ECO:0000256" key="6">
    <source>
        <dbReference type="ARBA" id="ARBA00022692"/>
    </source>
</evidence>
<dbReference type="PRINTS" id="PR01400">
    <property type="entry name" value="TACYTOLYSIN"/>
</dbReference>
<dbReference type="EMBL" id="LRDH01000172">
    <property type="protein sequence ID" value="PPV11987.1"/>
    <property type="molecule type" value="Genomic_DNA"/>
</dbReference>
<feature type="signal peptide" evidence="13">
    <location>
        <begin position="1"/>
        <end position="29"/>
    </location>
</feature>
<name>A0A2S7F555_CLOBU</name>
<dbReference type="Gene3D" id="2.60.40.1430">
    <property type="entry name" value="Perfringolysin, domain 4"/>
    <property type="match status" value="1"/>
</dbReference>
<dbReference type="Pfam" id="PF01289">
    <property type="entry name" value="Thiol_cytolysin"/>
    <property type="match status" value="1"/>
</dbReference>
<keyword evidence="5 13" id="KW-0800">Toxin</keyword>
<feature type="domain" description="Thiol-activated cytolysin C-terminal" evidence="14">
    <location>
        <begin position="405"/>
        <end position="505"/>
    </location>
</feature>
<dbReference type="PROSITE" id="PS00481">
    <property type="entry name" value="THIOL_CYTOLYSINS"/>
    <property type="match status" value="1"/>
</dbReference>
<dbReference type="SUPFAM" id="SSF56978">
    <property type="entry name" value="Perfringolysin"/>
    <property type="match status" value="1"/>
</dbReference>
<dbReference type="GO" id="GO:0020002">
    <property type="term" value="C:host cell plasma membrane"/>
    <property type="evidence" value="ECO:0007669"/>
    <property type="project" value="UniProtKB-SubCell"/>
</dbReference>
<keyword evidence="8 13" id="KW-0204">Cytolysis</keyword>
<evidence type="ECO:0000256" key="10">
    <source>
        <dbReference type="ARBA" id="ARBA00023026"/>
    </source>
</evidence>
<sequence>MLKSKKLKGLICISVILTLNLTNVITTYAKDASTQTQDIQSEVNEGYNNKAIDDFVGDLKYDKMEVLANQGDKVESFMPKSSKSIEDKFIVVERTKKSINTTPVDISIIDSMTDKTYPGALQIADRSFMENKPTLLTAKRKPINISIDLPGMGKNNSLLVDNPTYGNISGSIDNLVSKWVDENSDTHTLPARTQYTEAMVHSQSQINAELNINAKALNLGLDFNAISKNEKKAMIVAYKQIFYTVSAELPNNPSDLFDDSVTVSELERKGVTSKTPPLMVSNVAYGRTIYVKLETTSSSNDVESAFNALVKGIDINEKAKYKDILDQSSFTAVVLGGDAYEHNKIITKDFDEIRNVIKENSQFNAKNPAYPISYTSVFLKDNSVAAIHNNTEYVETTSTEYTKGKITLDHYGAYVAQFNICWDEVSYDDNGNELLNHKTWDGNWEDKTAHFSTVIPLPANAKNIRIFARECTGLAWEWWRNILDEYNVPLTDDIKVEIGGTTLYPSASISTNK</sequence>
<evidence type="ECO:0000256" key="7">
    <source>
        <dbReference type="ARBA" id="ARBA00022735"/>
    </source>
</evidence>
<organism evidence="15 16">
    <name type="scientific">Clostridium butyricum</name>
    <dbReference type="NCBI Taxonomy" id="1492"/>
    <lineage>
        <taxon>Bacteria</taxon>
        <taxon>Bacillati</taxon>
        <taxon>Bacillota</taxon>
        <taxon>Clostridia</taxon>
        <taxon>Eubacteriales</taxon>
        <taxon>Clostridiaceae</taxon>
        <taxon>Clostridium</taxon>
    </lineage>
</organism>
<keyword evidence="3 13" id="KW-1134">Transmembrane beta strand</keyword>
<evidence type="ECO:0000256" key="13">
    <source>
        <dbReference type="RuleBase" id="RU364025"/>
    </source>
</evidence>
<evidence type="ECO:0000256" key="3">
    <source>
        <dbReference type="ARBA" id="ARBA00022452"/>
    </source>
</evidence>
<evidence type="ECO:0000256" key="8">
    <source>
        <dbReference type="ARBA" id="ARBA00022852"/>
    </source>
</evidence>
<keyword evidence="10" id="KW-0843">Virulence</keyword>
<dbReference type="Pfam" id="PF17440">
    <property type="entry name" value="Thiol_cytolys_C"/>
    <property type="match status" value="1"/>
</dbReference>
<keyword evidence="13" id="KW-0732">Signal</keyword>
<evidence type="ECO:0000256" key="1">
    <source>
        <dbReference type="ARBA" id="ARBA00004301"/>
    </source>
</evidence>
<dbReference type="InterPro" id="IPR001869">
    <property type="entry name" value="Thiol_cytolysin"/>
</dbReference>
<protein>
    <recommendedName>
        <fullName evidence="13">Thiol-activated cytolysin</fullName>
    </recommendedName>
</protein>
<evidence type="ECO:0000256" key="9">
    <source>
        <dbReference type="ARBA" id="ARBA00022870"/>
    </source>
</evidence>
<keyword evidence="4 13" id="KW-0964">Secreted</keyword>